<dbReference type="GO" id="GO:0016616">
    <property type="term" value="F:oxidoreductase activity, acting on the CH-OH group of donors, NAD or NADP as acceptor"/>
    <property type="evidence" value="ECO:0007669"/>
    <property type="project" value="InterPro"/>
</dbReference>
<keyword evidence="5" id="KW-0560">Oxidoreductase</keyword>
<dbReference type="KEGG" id="psua:FLK61_23495"/>
<dbReference type="SUPFAM" id="SSF50129">
    <property type="entry name" value="GroES-like"/>
    <property type="match status" value="1"/>
</dbReference>
<evidence type="ECO:0000256" key="3">
    <source>
        <dbReference type="ARBA" id="ARBA00022723"/>
    </source>
</evidence>
<dbReference type="CDD" id="cd05285">
    <property type="entry name" value="sorbitol_DH"/>
    <property type="match status" value="1"/>
</dbReference>
<organism evidence="8 9">
    <name type="scientific">Paenalkalicoccus suaedae</name>
    <dbReference type="NCBI Taxonomy" id="2592382"/>
    <lineage>
        <taxon>Bacteria</taxon>
        <taxon>Bacillati</taxon>
        <taxon>Bacillota</taxon>
        <taxon>Bacilli</taxon>
        <taxon>Bacillales</taxon>
        <taxon>Bacillaceae</taxon>
        <taxon>Paenalkalicoccus</taxon>
    </lineage>
</organism>
<dbReference type="PANTHER" id="PTHR43161:SF9">
    <property type="entry name" value="SORBITOL DEHYDROGENASE"/>
    <property type="match status" value="1"/>
</dbReference>
<feature type="domain" description="Enoyl reductase (ER)" evidence="7">
    <location>
        <begin position="4"/>
        <end position="341"/>
    </location>
</feature>
<comment type="cofactor">
    <cofactor evidence="1 6">
        <name>Zn(2+)</name>
        <dbReference type="ChEBI" id="CHEBI:29105"/>
    </cofactor>
</comment>
<dbReference type="Gene3D" id="3.90.180.10">
    <property type="entry name" value="Medium-chain alcohol dehydrogenases, catalytic domain"/>
    <property type="match status" value="1"/>
</dbReference>
<proteinExistence type="inferred from homology"/>
<dbReference type="InterPro" id="IPR020843">
    <property type="entry name" value="ER"/>
</dbReference>
<evidence type="ECO:0000256" key="2">
    <source>
        <dbReference type="ARBA" id="ARBA00008072"/>
    </source>
</evidence>
<accession>A0A859FAG9</accession>
<dbReference type="InterPro" id="IPR013154">
    <property type="entry name" value="ADH-like_N"/>
</dbReference>
<gene>
    <name evidence="8" type="ORF">FLK61_23495</name>
</gene>
<dbReference type="InterPro" id="IPR036291">
    <property type="entry name" value="NAD(P)-bd_dom_sf"/>
</dbReference>
<dbReference type="Proteomes" id="UP000318138">
    <property type="component" value="Chromosome"/>
</dbReference>
<evidence type="ECO:0000256" key="5">
    <source>
        <dbReference type="ARBA" id="ARBA00023002"/>
    </source>
</evidence>
<evidence type="ECO:0000259" key="7">
    <source>
        <dbReference type="SMART" id="SM00829"/>
    </source>
</evidence>
<reference evidence="9" key="1">
    <citation type="submission" date="2019-07" db="EMBL/GenBank/DDBJ databases">
        <title>Bacillus alkalisoli sp. nov. isolated from saline soil.</title>
        <authorList>
            <person name="Sun J.-Q."/>
            <person name="Xu L."/>
        </authorList>
    </citation>
    <scope>NUCLEOTIDE SEQUENCE [LARGE SCALE GENOMIC DNA]</scope>
    <source>
        <strain evidence="9">M4U3P1</strain>
    </source>
</reference>
<dbReference type="InterPro" id="IPR011032">
    <property type="entry name" value="GroES-like_sf"/>
</dbReference>
<evidence type="ECO:0000256" key="6">
    <source>
        <dbReference type="RuleBase" id="RU361277"/>
    </source>
</evidence>
<name>A0A859FAG9_9BACI</name>
<keyword evidence="9" id="KW-1185">Reference proteome</keyword>
<comment type="similarity">
    <text evidence="2 6">Belongs to the zinc-containing alcohol dehydrogenase family.</text>
</comment>
<dbReference type="GO" id="GO:0008270">
    <property type="term" value="F:zinc ion binding"/>
    <property type="evidence" value="ECO:0007669"/>
    <property type="project" value="InterPro"/>
</dbReference>
<sequence length="343" mass="36981">MRVAVLTHTKNIDKQTLEKPICADDEVIVEIKAVGLCGSDIHYYEHGRIGSFVVEAPIILGHEASGVIVEVGKDVPTRAVGERVAIEPGIPCRKCDYCSDGRYNLCPNVRFLATPPYDGAFCEYVAMRADMVYPVPDTMSYAEAALIEPFSVGLHAIDRADLAMGENIVIMGMGPIGLMTAAAASMRGAGEVIGVDLEGERLELAKRFGVTKTINLAEENLEEAVLKATAGKGADVCIETAGSTKAVQGCLQVVKRGGKITIVGMPPTDIAELNISDIVGKEVDINGVFRYHHTYPKAIKLLEKSTIKLEDMVSATYKLEDTAEAIERAINDKKSTMKLIIEP</sequence>
<dbReference type="InterPro" id="IPR002328">
    <property type="entry name" value="ADH_Zn_CS"/>
</dbReference>
<dbReference type="Pfam" id="PF00107">
    <property type="entry name" value="ADH_zinc_N"/>
    <property type="match status" value="1"/>
</dbReference>
<protein>
    <submittedName>
        <fullName evidence="8">NAD(P)-dependent alcohol dehydrogenase</fullName>
    </submittedName>
</protein>
<keyword evidence="3 6" id="KW-0479">Metal-binding</keyword>
<keyword evidence="4 6" id="KW-0862">Zinc</keyword>
<dbReference type="Gene3D" id="3.40.50.720">
    <property type="entry name" value="NAD(P)-binding Rossmann-like Domain"/>
    <property type="match status" value="1"/>
</dbReference>
<dbReference type="SMART" id="SM00829">
    <property type="entry name" value="PKS_ER"/>
    <property type="match status" value="1"/>
</dbReference>
<evidence type="ECO:0000256" key="4">
    <source>
        <dbReference type="ARBA" id="ARBA00022833"/>
    </source>
</evidence>
<evidence type="ECO:0000313" key="8">
    <source>
        <dbReference type="EMBL" id="QKS69762.1"/>
    </source>
</evidence>
<dbReference type="PANTHER" id="PTHR43161">
    <property type="entry name" value="SORBITOL DEHYDROGENASE"/>
    <property type="match status" value="1"/>
</dbReference>
<dbReference type="InterPro" id="IPR013149">
    <property type="entry name" value="ADH-like_C"/>
</dbReference>
<dbReference type="RefSeq" id="WP_176007804.1">
    <property type="nucleotide sequence ID" value="NZ_CP041372.2"/>
</dbReference>
<dbReference type="InterPro" id="IPR045306">
    <property type="entry name" value="SDH-like"/>
</dbReference>
<dbReference type="SUPFAM" id="SSF51735">
    <property type="entry name" value="NAD(P)-binding Rossmann-fold domains"/>
    <property type="match status" value="1"/>
</dbReference>
<dbReference type="PROSITE" id="PS00059">
    <property type="entry name" value="ADH_ZINC"/>
    <property type="match status" value="1"/>
</dbReference>
<dbReference type="AlphaFoldDB" id="A0A859FAG9"/>
<evidence type="ECO:0000313" key="9">
    <source>
        <dbReference type="Proteomes" id="UP000318138"/>
    </source>
</evidence>
<evidence type="ECO:0000256" key="1">
    <source>
        <dbReference type="ARBA" id="ARBA00001947"/>
    </source>
</evidence>
<dbReference type="EMBL" id="CP041372">
    <property type="protein sequence ID" value="QKS69762.1"/>
    <property type="molecule type" value="Genomic_DNA"/>
</dbReference>
<dbReference type="Pfam" id="PF08240">
    <property type="entry name" value="ADH_N"/>
    <property type="match status" value="1"/>
</dbReference>